<dbReference type="SUPFAM" id="SSF69572">
    <property type="entry name" value="Activating enzymes of the ubiquitin-like proteins"/>
    <property type="match status" value="1"/>
</dbReference>
<evidence type="ECO:0000256" key="11">
    <source>
        <dbReference type="ARBA" id="ARBA00075110"/>
    </source>
</evidence>
<dbReference type="InterPro" id="IPR035985">
    <property type="entry name" value="Ubiquitin-activating_enz"/>
</dbReference>
<dbReference type="GO" id="GO:0061605">
    <property type="term" value="F:molybdopterin-synthase adenylyltransferase activity"/>
    <property type="evidence" value="ECO:0007669"/>
    <property type="project" value="UniProtKB-EC"/>
</dbReference>
<dbReference type="EC" id="2.7.7.80" evidence="9"/>
<evidence type="ECO:0000256" key="12">
    <source>
        <dbReference type="ARBA" id="ARBA00075328"/>
    </source>
</evidence>
<protein>
    <recommendedName>
        <fullName evidence="10">Molybdopterin-synthase adenylyltransferase</fullName>
        <ecNumber evidence="9">2.7.7.80</ecNumber>
    </recommendedName>
    <alternativeName>
        <fullName evidence="13">MoaD protein adenylase</fullName>
    </alternativeName>
    <alternativeName>
        <fullName evidence="11">Molybdopterin-converting factor subunit 1 adenylase</fullName>
    </alternativeName>
    <alternativeName>
        <fullName evidence="12">Sulfur carrier protein MoaD adenylyltransferase</fullName>
    </alternativeName>
</protein>
<keyword evidence="16" id="KW-1185">Reference proteome</keyword>
<dbReference type="Gene3D" id="3.40.50.720">
    <property type="entry name" value="NAD(P)-binding Rossmann-like Domain"/>
    <property type="match status" value="1"/>
</dbReference>
<dbReference type="InterPro" id="IPR012730">
    <property type="entry name" value="Mopterin_Synthase_Sase_MoeB"/>
</dbReference>
<dbReference type="NCBIfam" id="NF004281">
    <property type="entry name" value="PRK05690.1"/>
    <property type="match status" value="1"/>
</dbReference>
<evidence type="ECO:0000313" key="15">
    <source>
        <dbReference type="EMBL" id="NMH66185.1"/>
    </source>
</evidence>
<reference evidence="15" key="1">
    <citation type="submission" date="2020-04" db="EMBL/GenBank/DDBJ databases">
        <title>Description of Shewanella salipaludis sp. nov., isolated from a salt marsh.</title>
        <authorList>
            <person name="Park S."/>
            <person name="Yoon J.-H."/>
        </authorList>
    </citation>
    <scope>NUCLEOTIDE SEQUENCE</scope>
    <source>
        <strain evidence="15">SHSM-M6</strain>
    </source>
</reference>
<comment type="caution">
    <text evidence="15">The sequence shown here is derived from an EMBL/GenBank/DDBJ whole genome shotgun (WGS) entry which is preliminary data.</text>
</comment>
<dbReference type="AlphaFoldDB" id="A0A972JKG7"/>
<evidence type="ECO:0000256" key="3">
    <source>
        <dbReference type="ARBA" id="ARBA00022679"/>
    </source>
</evidence>
<comment type="catalytic activity">
    <reaction evidence="6">
        <text>[molybdopterin-synthase sulfur-carrier protein]-C-terminal Gly-Gly + ATP + H(+) = [molybdopterin-synthase sulfur-carrier protein]-C-terminal Gly-Gly-AMP + diphosphate</text>
        <dbReference type="Rhea" id="RHEA:43616"/>
        <dbReference type="Rhea" id="RHEA-COMP:12159"/>
        <dbReference type="Rhea" id="RHEA-COMP:12202"/>
        <dbReference type="ChEBI" id="CHEBI:15378"/>
        <dbReference type="ChEBI" id="CHEBI:30616"/>
        <dbReference type="ChEBI" id="CHEBI:33019"/>
        <dbReference type="ChEBI" id="CHEBI:90618"/>
        <dbReference type="ChEBI" id="CHEBI:90778"/>
        <dbReference type="EC" id="2.7.7.80"/>
    </reaction>
</comment>
<keyword evidence="4" id="KW-0547">Nucleotide-binding</keyword>
<accession>A0A972JKG7</accession>
<dbReference type="EMBL" id="JAAXYH010000010">
    <property type="protein sequence ID" value="NMH66185.1"/>
    <property type="molecule type" value="Genomic_DNA"/>
</dbReference>
<gene>
    <name evidence="15" type="primary">moeB</name>
    <name evidence="15" type="ORF">HC757_13555</name>
</gene>
<dbReference type="GO" id="GO:0006777">
    <property type="term" value="P:Mo-molybdopterin cofactor biosynthetic process"/>
    <property type="evidence" value="ECO:0007669"/>
    <property type="project" value="InterPro"/>
</dbReference>
<comment type="subunit">
    <text evidence="8">Homodimer. Forms a stable heterotetrameric complex of 2 MoeB and 2 MoaD during adenylation of MoaD.</text>
</comment>
<evidence type="ECO:0000256" key="9">
    <source>
        <dbReference type="ARBA" id="ARBA00066884"/>
    </source>
</evidence>
<dbReference type="GO" id="GO:0005829">
    <property type="term" value="C:cytosol"/>
    <property type="evidence" value="ECO:0007669"/>
    <property type="project" value="TreeGrafter"/>
</dbReference>
<keyword evidence="3" id="KW-0808">Transferase</keyword>
<organism evidence="15 16">
    <name type="scientific">Shewanella salipaludis</name>
    <dbReference type="NCBI Taxonomy" id="2723052"/>
    <lineage>
        <taxon>Bacteria</taxon>
        <taxon>Pseudomonadati</taxon>
        <taxon>Pseudomonadota</taxon>
        <taxon>Gammaproteobacteria</taxon>
        <taxon>Alteromonadales</taxon>
        <taxon>Shewanellaceae</taxon>
        <taxon>Shewanella</taxon>
    </lineage>
</organism>
<evidence type="ECO:0000256" key="13">
    <source>
        <dbReference type="ARBA" id="ARBA00078531"/>
    </source>
</evidence>
<dbReference type="RefSeq" id="WP_169564913.1">
    <property type="nucleotide sequence ID" value="NZ_JAAXYH010000010.1"/>
</dbReference>
<sequence length="263" mass="28546">MTGQEILSDAELIRYSRQISLKGMDIDGQEKLKQARVLILGLGGLGCAAGQYLAVAGVGHLTLVDFDTVEASNLQRQVLHGDQDIGRPKVDSARDSLSKLAPHLQLETINARLEQTQLDALVAGHELVLDCSDNMAVREQLNLSCLRQKLPLVSAAAIRMEGLVTVFDFRQRGQAVASPCYHCFASLFGEQQLSCVEAGVLAPVVGMIGCLQAVEAIKLLTHMGRPLTGRVLLLDAMTMEFRELQLPKRPDCRVCGKAASQDE</sequence>
<dbReference type="PANTHER" id="PTHR10953">
    <property type="entry name" value="UBIQUITIN-ACTIVATING ENZYME E1"/>
    <property type="match status" value="1"/>
</dbReference>
<evidence type="ECO:0000313" key="16">
    <source>
        <dbReference type="Proteomes" id="UP000737113"/>
    </source>
</evidence>
<evidence type="ECO:0000256" key="7">
    <source>
        <dbReference type="ARBA" id="ARBA00055169"/>
    </source>
</evidence>
<comment type="pathway">
    <text evidence="1">Cofactor biosynthesis; molybdopterin biosynthesis.</text>
</comment>
<dbReference type="CDD" id="cd00757">
    <property type="entry name" value="ThiF_MoeB_HesA_family"/>
    <property type="match status" value="1"/>
</dbReference>
<evidence type="ECO:0000256" key="5">
    <source>
        <dbReference type="ARBA" id="ARBA00022840"/>
    </source>
</evidence>
<dbReference type="Proteomes" id="UP000737113">
    <property type="component" value="Unassembled WGS sequence"/>
</dbReference>
<keyword evidence="5" id="KW-0067">ATP-binding</keyword>
<keyword evidence="15" id="KW-0548">Nucleotidyltransferase</keyword>
<comment type="similarity">
    <text evidence="2">Belongs to the HesA/MoeB/ThiF family.</text>
</comment>
<evidence type="ECO:0000256" key="8">
    <source>
        <dbReference type="ARBA" id="ARBA00063809"/>
    </source>
</evidence>
<dbReference type="FunFam" id="3.40.50.720:FF:000033">
    <property type="entry name" value="Adenylyltransferase and sulfurtransferase MOCS3"/>
    <property type="match status" value="1"/>
</dbReference>
<dbReference type="GO" id="GO:0008641">
    <property type="term" value="F:ubiquitin-like modifier activating enzyme activity"/>
    <property type="evidence" value="ECO:0007669"/>
    <property type="project" value="InterPro"/>
</dbReference>
<evidence type="ECO:0000256" key="2">
    <source>
        <dbReference type="ARBA" id="ARBA00009919"/>
    </source>
</evidence>
<proteinExistence type="inferred from homology"/>
<dbReference type="Pfam" id="PF00899">
    <property type="entry name" value="ThiF"/>
    <property type="match status" value="1"/>
</dbReference>
<dbReference type="GO" id="GO:0004792">
    <property type="term" value="F:thiosulfate-cyanide sulfurtransferase activity"/>
    <property type="evidence" value="ECO:0007669"/>
    <property type="project" value="TreeGrafter"/>
</dbReference>
<dbReference type="InterPro" id="IPR000594">
    <property type="entry name" value="ThiF_NAD_FAD-bd"/>
</dbReference>
<evidence type="ECO:0000259" key="14">
    <source>
        <dbReference type="Pfam" id="PF00899"/>
    </source>
</evidence>
<feature type="domain" description="THIF-type NAD/FAD binding fold" evidence="14">
    <location>
        <begin position="15"/>
        <end position="254"/>
    </location>
</feature>
<evidence type="ECO:0000256" key="10">
    <source>
        <dbReference type="ARBA" id="ARBA00073635"/>
    </source>
</evidence>
<dbReference type="GO" id="GO:0005524">
    <property type="term" value="F:ATP binding"/>
    <property type="evidence" value="ECO:0007669"/>
    <property type="project" value="UniProtKB-KW"/>
</dbReference>
<dbReference type="GO" id="GO:0008146">
    <property type="term" value="F:sulfotransferase activity"/>
    <property type="evidence" value="ECO:0007669"/>
    <property type="project" value="TreeGrafter"/>
</dbReference>
<dbReference type="InterPro" id="IPR045886">
    <property type="entry name" value="ThiF/MoeB/HesA"/>
</dbReference>
<name>A0A972JKG7_9GAMM</name>
<dbReference type="PANTHER" id="PTHR10953:SF194">
    <property type="entry name" value="MOLYBDOPTERIN-SYNTHASE ADENYLYLTRANSFERASE"/>
    <property type="match status" value="1"/>
</dbReference>
<dbReference type="NCBIfam" id="TIGR02355">
    <property type="entry name" value="moeB"/>
    <property type="match status" value="1"/>
</dbReference>
<comment type="function">
    <text evidence="7">Catalyzes the adenylation by ATP of the carboxyl group of the C-terminal glycine of sulfur carrier protein MoaD.</text>
</comment>
<evidence type="ECO:0000256" key="4">
    <source>
        <dbReference type="ARBA" id="ARBA00022741"/>
    </source>
</evidence>
<evidence type="ECO:0000256" key="6">
    <source>
        <dbReference type="ARBA" id="ARBA00052218"/>
    </source>
</evidence>
<evidence type="ECO:0000256" key="1">
    <source>
        <dbReference type="ARBA" id="ARBA00005046"/>
    </source>
</evidence>